<dbReference type="OrthoDB" id="3356051at2"/>
<dbReference type="PRINTS" id="PR00420">
    <property type="entry name" value="RNGMNOXGNASE"/>
</dbReference>
<dbReference type="SUPFAM" id="SSF51905">
    <property type="entry name" value="FAD/NAD(P)-binding domain"/>
    <property type="match status" value="1"/>
</dbReference>
<dbReference type="RefSeq" id="WP_093263574.1">
    <property type="nucleotide sequence ID" value="NZ_FNOK01000006.1"/>
</dbReference>
<dbReference type="InterPro" id="IPR036188">
    <property type="entry name" value="FAD/NAD-bd_sf"/>
</dbReference>
<dbReference type="STRING" id="418495.SAMN05216215_1006227"/>
<dbReference type="InterPro" id="IPR051704">
    <property type="entry name" value="FAD_aromatic-hydroxylase"/>
</dbReference>
<dbReference type="Pfam" id="PF01494">
    <property type="entry name" value="FAD_binding_3"/>
    <property type="match status" value="1"/>
</dbReference>
<proteinExistence type="predicted"/>
<dbReference type="AlphaFoldDB" id="A0A1H2XYL2"/>
<dbReference type="PANTHER" id="PTHR46865:SF2">
    <property type="entry name" value="MONOOXYGENASE"/>
    <property type="match status" value="1"/>
</dbReference>
<dbReference type="GO" id="GO:0071949">
    <property type="term" value="F:FAD binding"/>
    <property type="evidence" value="ECO:0007669"/>
    <property type="project" value="InterPro"/>
</dbReference>
<name>A0A1H2XYL2_9PSEU</name>
<evidence type="ECO:0000313" key="2">
    <source>
        <dbReference type="EMBL" id="SDW97409.1"/>
    </source>
</evidence>
<evidence type="ECO:0000313" key="3">
    <source>
        <dbReference type="Proteomes" id="UP000199529"/>
    </source>
</evidence>
<gene>
    <name evidence="2" type="ORF">SAMN05216215_1006227</name>
</gene>
<sequence>MHNENILISGAGIAGPALAHWLRRYGFRPTIVERAPALREGGQAVDFRGTAHLTVLRRMGILDEVRRRQTERTKMVAIDAAGRPRATLPAEFAGGEVEILRGDLAALLHDLTRDDTEYVFGDWITSLTETADGVRVTFDKAPPRTFDLVVGADGLHSGVRALAFGPEERFRRFLGYYIAGFGVPERLQTPGEVRMYSEPGRMISPGLAVFASAELNYDRHDTAQQKKLVADACHGMGWRAPEILEAMWAAPDFYFDPIAQIHIDRFTTGRVALLGDAGYGATLGGLGAGQALVTAYVLAGELAAAGGDHRAAFARYEHQIKDYARGCQKISGNAGPFMAPATPAKIRQRNLMYRLLSLPAMAKPMNKITTKAANAIRLADYSRFLR</sequence>
<dbReference type="Gene3D" id="3.30.9.10">
    <property type="entry name" value="D-Amino Acid Oxidase, subunit A, domain 2"/>
    <property type="match status" value="1"/>
</dbReference>
<reference evidence="3" key="1">
    <citation type="submission" date="2016-10" db="EMBL/GenBank/DDBJ databases">
        <authorList>
            <person name="Varghese N."/>
            <person name="Submissions S."/>
        </authorList>
    </citation>
    <scope>NUCLEOTIDE SEQUENCE [LARGE SCALE GENOMIC DNA]</scope>
    <source>
        <strain evidence="3">CGMCC 4.3530</strain>
    </source>
</reference>
<feature type="domain" description="FAD-binding" evidence="1">
    <location>
        <begin position="6"/>
        <end position="161"/>
    </location>
</feature>
<dbReference type="Proteomes" id="UP000199529">
    <property type="component" value="Unassembled WGS sequence"/>
</dbReference>
<dbReference type="EMBL" id="FNOK01000006">
    <property type="protein sequence ID" value="SDW97409.1"/>
    <property type="molecule type" value="Genomic_DNA"/>
</dbReference>
<accession>A0A1H2XYL2</accession>
<dbReference type="PANTHER" id="PTHR46865">
    <property type="entry name" value="OXIDOREDUCTASE-RELATED"/>
    <property type="match status" value="1"/>
</dbReference>
<protein>
    <submittedName>
        <fullName evidence="2">2-polyprenyl-6-methoxyphenol hydroxylase</fullName>
    </submittedName>
</protein>
<keyword evidence="3" id="KW-1185">Reference proteome</keyword>
<dbReference type="InterPro" id="IPR002938">
    <property type="entry name" value="FAD-bd"/>
</dbReference>
<evidence type="ECO:0000259" key="1">
    <source>
        <dbReference type="Pfam" id="PF01494"/>
    </source>
</evidence>
<organism evidence="2 3">
    <name type="scientific">Saccharopolyspora shandongensis</name>
    <dbReference type="NCBI Taxonomy" id="418495"/>
    <lineage>
        <taxon>Bacteria</taxon>
        <taxon>Bacillati</taxon>
        <taxon>Actinomycetota</taxon>
        <taxon>Actinomycetes</taxon>
        <taxon>Pseudonocardiales</taxon>
        <taxon>Pseudonocardiaceae</taxon>
        <taxon>Saccharopolyspora</taxon>
    </lineage>
</organism>
<dbReference type="Gene3D" id="3.50.50.60">
    <property type="entry name" value="FAD/NAD(P)-binding domain"/>
    <property type="match status" value="1"/>
</dbReference>